<evidence type="ECO:0000313" key="5">
    <source>
        <dbReference type="Proteomes" id="UP000001476"/>
    </source>
</evidence>
<dbReference type="PANTHER" id="PTHR45688:SF13">
    <property type="entry name" value="ALANINE--GLYOXYLATE AMINOTRANSFERASE 2-LIKE"/>
    <property type="match status" value="1"/>
</dbReference>
<dbReference type="AlphaFoldDB" id="C4Z6W0"/>
<organism evidence="4 5">
    <name type="scientific">Lachnospira eligens (strain ATCC 27750 / DSM 3376 / VPI C15-48 / C15-B4)</name>
    <name type="common">Eubacterium eligens</name>
    <dbReference type="NCBI Taxonomy" id="515620"/>
    <lineage>
        <taxon>Bacteria</taxon>
        <taxon>Bacillati</taxon>
        <taxon>Bacillota</taxon>
        <taxon>Clostridia</taxon>
        <taxon>Lachnospirales</taxon>
        <taxon>Lachnospiraceae</taxon>
        <taxon>Lachnospira</taxon>
    </lineage>
</organism>
<gene>
    <name evidence="4" type="ordered locus">EUBELI_20558</name>
</gene>
<dbReference type="Gene3D" id="3.90.1150.10">
    <property type="entry name" value="Aspartate Aminotransferase, domain 1"/>
    <property type="match status" value="1"/>
</dbReference>
<dbReference type="CDD" id="cd00610">
    <property type="entry name" value="OAT_like"/>
    <property type="match status" value="1"/>
</dbReference>
<protein>
    <recommendedName>
        <fullName evidence="6">Aspartate aminotransferase family protein</fullName>
    </recommendedName>
</protein>
<geneLocation type="plasmid" evidence="5">
    <name>pEubeli2</name>
</geneLocation>
<dbReference type="InterPro" id="IPR015424">
    <property type="entry name" value="PyrdxlP-dep_Trfase"/>
</dbReference>
<reference evidence="4 5" key="1">
    <citation type="journal article" date="2009" name="Proc. Natl. Acad. Sci. U.S.A.">
        <title>Characterizing a model human gut microbiota composed of members of its two dominant bacterial phyla.</title>
        <authorList>
            <person name="Mahowald M.A."/>
            <person name="Rey F.E."/>
            <person name="Seedorf H."/>
            <person name="Turnbaugh P.J."/>
            <person name="Fulton R.S."/>
            <person name="Wollam A."/>
            <person name="Shah N."/>
            <person name="Wang C."/>
            <person name="Magrini V."/>
            <person name="Wilson R.K."/>
            <person name="Cantarel B.L."/>
            <person name="Coutinho P.M."/>
            <person name="Henrissat B."/>
            <person name="Crock L.W."/>
            <person name="Russell A."/>
            <person name="Verberkmoes N.C."/>
            <person name="Hettich R.L."/>
            <person name="Gordon J.I."/>
        </authorList>
    </citation>
    <scope>NUCLEOTIDE SEQUENCE [LARGE SCALE GENOMIC DNA]</scope>
    <source>
        <strain evidence="5">ATCC 27750 / DSM 3376 / VPI C15-48 / C15-B4</strain>
        <plasmid evidence="4">unnamed</plasmid>
    </source>
</reference>
<sequence>MEEIMATESSIMDSNSFKEEYASMLSPKTREMISKREKYLGGAYRLFYRKPINIVRGEGDYLWDDEGNKYLDMYNNVAGVGHCNPAVVNAVTEQMKTLNTHTRYLHEKILDYSEELLALMPDEINKIMYMCTGSEANDLALRVAEAYTGGTGIIITQEAYHGTSALTSGCSPSLGAGQPLLPNVRLITAPDYYRHGGTPEEFTAWYASEMQKTIDELNEAGYKFSCFLADSIFSSDGIYPDPVGFLKATVDVVHKNGGVFIADEVQPGFARTGQAFFGFARHGIVPDMITMGKPMGNGIPISGLAAKEDVLAAFSDKLPYFNTFGGNPVSIAAAQAVLKYIKDENLQEHCKKAGAALLKALKEVQKRHPESVGDVRGAGLFLGFEFVKNDGNKTPDKDMALNVIEMLRDEHILTSVIGHYGNILKLRPPMVFSENDIDWFATSLDKCITKLENK</sequence>
<name>C4Z6W0_LACE2</name>
<dbReference type="PROSITE" id="PS00600">
    <property type="entry name" value="AA_TRANSFER_CLASS_3"/>
    <property type="match status" value="1"/>
</dbReference>
<accession>C4Z6W0</accession>
<dbReference type="InterPro" id="IPR005814">
    <property type="entry name" value="Aminotrans_3"/>
</dbReference>
<evidence type="ECO:0000256" key="2">
    <source>
        <dbReference type="ARBA" id="ARBA00022898"/>
    </source>
</evidence>
<evidence type="ECO:0008006" key="6">
    <source>
        <dbReference type="Google" id="ProtNLM"/>
    </source>
</evidence>
<evidence type="ECO:0000256" key="1">
    <source>
        <dbReference type="ARBA" id="ARBA00008954"/>
    </source>
</evidence>
<dbReference type="Gene3D" id="3.40.640.10">
    <property type="entry name" value="Type I PLP-dependent aspartate aminotransferase-like (Major domain)"/>
    <property type="match status" value="1"/>
</dbReference>
<evidence type="ECO:0000313" key="4">
    <source>
        <dbReference type="EMBL" id="ACR73702.1"/>
    </source>
</evidence>
<evidence type="ECO:0000256" key="3">
    <source>
        <dbReference type="RuleBase" id="RU003560"/>
    </source>
</evidence>
<keyword evidence="5" id="KW-1185">Reference proteome</keyword>
<dbReference type="PANTHER" id="PTHR45688">
    <property type="match status" value="1"/>
</dbReference>
<dbReference type="InterPro" id="IPR015421">
    <property type="entry name" value="PyrdxlP-dep_Trfase_major"/>
</dbReference>
<keyword evidence="4" id="KW-0614">Plasmid</keyword>
<dbReference type="eggNOG" id="COG0160">
    <property type="taxonomic scope" value="Bacteria"/>
</dbReference>
<dbReference type="Pfam" id="PF00202">
    <property type="entry name" value="Aminotran_3"/>
    <property type="match status" value="1"/>
</dbReference>
<keyword evidence="2 3" id="KW-0663">Pyridoxal phosphate</keyword>
<dbReference type="GO" id="GO:0030170">
    <property type="term" value="F:pyridoxal phosphate binding"/>
    <property type="evidence" value="ECO:0007669"/>
    <property type="project" value="InterPro"/>
</dbReference>
<proteinExistence type="inferred from homology"/>
<dbReference type="Proteomes" id="UP000001476">
    <property type="component" value="Plasmid pEubeli2"/>
</dbReference>
<dbReference type="HOGENOM" id="CLU_016922_8_0_9"/>
<dbReference type="KEGG" id="eel:EUBELI_20558"/>
<dbReference type="PIRSF" id="PIRSF000521">
    <property type="entry name" value="Transaminase_4ab_Lys_Orn"/>
    <property type="match status" value="1"/>
</dbReference>
<dbReference type="EMBL" id="CP001106">
    <property type="protein sequence ID" value="ACR73702.1"/>
    <property type="molecule type" value="Genomic_DNA"/>
</dbReference>
<dbReference type="InterPro" id="IPR049704">
    <property type="entry name" value="Aminotrans_3_PPA_site"/>
</dbReference>
<comment type="similarity">
    <text evidence="1 3">Belongs to the class-III pyridoxal-phosphate-dependent aminotransferase family.</text>
</comment>
<dbReference type="InterPro" id="IPR015422">
    <property type="entry name" value="PyrdxlP-dep_Trfase_small"/>
</dbReference>
<dbReference type="SUPFAM" id="SSF53383">
    <property type="entry name" value="PLP-dependent transferases"/>
    <property type="match status" value="1"/>
</dbReference>
<dbReference type="GO" id="GO:0008483">
    <property type="term" value="F:transaminase activity"/>
    <property type="evidence" value="ECO:0007669"/>
    <property type="project" value="InterPro"/>
</dbReference>